<evidence type="ECO:0000313" key="3">
    <source>
        <dbReference type="Proteomes" id="UP000218934"/>
    </source>
</evidence>
<reference evidence="2 3" key="1">
    <citation type="submission" date="2017-09" db="EMBL/GenBank/DDBJ databases">
        <title>The Catabolism of 3,6-Dichlorosalicylic acid is Initiated by the Cytochrome P450 Monooxygenase DsmABC in Rhizorhabdus dicambivorans Ndbn-20.</title>
        <authorList>
            <person name="Na L."/>
        </authorList>
    </citation>
    <scope>NUCLEOTIDE SEQUENCE [LARGE SCALE GENOMIC DNA]</scope>
    <source>
        <strain evidence="2 3">Ndbn-20m</strain>
    </source>
</reference>
<dbReference type="PROSITE" id="PS50206">
    <property type="entry name" value="RHODANESE_3"/>
    <property type="match status" value="1"/>
</dbReference>
<evidence type="ECO:0000313" key="2">
    <source>
        <dbReference type="EMBL" id="PCE42167.1"/>
    </source>
</evidence>
<name>A0A2A4FTS6_9SPHN</name>
<accession>A0A2A4FTS6</accession>
<dbReference type="EMBL" id="NWUF01000009">
    <property type="protein sequence ID" value="PCE42167.1"/>
    <property type="molecule type" value="Genomic_DNA"/>
</dbReference>
<dbReference type="InterPro" id="IPR036653">
    <property type="entry name" value="CinA-like_C"/>
</dbReference>
<dbReference type="SUPFAM" id="SSF142433">
    <property type="entry name" value="CinA-like"/>
    <property type="match status" value="1"/>
</dbReference>
<dbReference type="AlphaFoldDB" id="A0A2A4FTS6"/>
<gene>
    <name evidence="2" type="ORF">COO09_11075</name>
</gene>
<feature type="domain" description="Rhodanese" evidence="1">
    <location>
        <begin position="9"/>
        <end position="42"/>
    </location>
</feature>
<dbReference type="Gene3D" id="3.90.950.20">
    <property type="entry name" value="CinA-like"/>
    <property type="match status" value="1"/>
</dbReference>
<sequence length="176" mass="18025">MLDQLFPLAARAAAMLRERGQTIAVADGATGGLISAGLLTVSGATDFCRGGGVIYSLRGRNVLLGLGREELAGMESATEPYALLQARAIRDRFGSDWGIAETGSAGPLTHPRGVPAGRSAIAVAGPGVEIARTIETGDSDRIANMGAFAMAALELLVDVLAETGEPGRTPISSAYK</sequence>
<comment type="caution">
    <text evidence="2">The sequence shown here is derived from an EMBL/GenBank/DDBJ whole genome shotgun (WGS) entry which is preliminary data.</text>
</comment>
<dbReference type="OrthoDB" id="1253990at2"/>
<dbReference type="Proteomes" id="UP000218934">
    <property type="component" value="Unassembled WGS sequence"/>
</dbReference>
<keyword evidence="3" id="KW-1185">Reference proteome</keyword>
<dbReference type="KEGG" id="rdi:CMV14_23215"/>
<protein>
    <submittedName>
        <fullName evidence="2">CinA family protein</fullName>
    </submittedName>
</protein>
<evidence type="ECO:0000259" key="1">
    <source>
        <dbReference type="PROSITE" id="PS50206"/>
    </source>
</evidence>
<dbReference type="RefSeq" id="WP_066963572.1">
    <property type="nucleotide sequence ID" value="NZ_CP023449.1"/>
</dbReference>
<organism evidence="2 3">
    <name type="scientific">Rhizorhabdus dicambivorans</name>
    <dbReference type="NCBI Taxonomy" id="1850238"/>
    <lineage>
        <taxon>Bacteria</taxon>
        <taxon>Pseudomonadati</taxon>
        <taxon>Pseudomonadota</taxon>
        <taxon>Alphaproteobacteria</taxon>
        <taxon>Sphingomonadales</taxon>
        <taxon>Sphingomonadaceae</taxon>
        <taxon>Rhizorhabdus</taxon>
    </lineage>
</organism>
<dbReference type="InterPro" id="IPR001763">
    <property type="entry name" value="Rhodanese-like_dom"/>
</dbReference>
<dbReference type="InterPro" id="IPR008136">
    <property type="entry name" value="CinA_C"/>
</dbReference>
<proteinExistence type="predicted"/>
<dbReference type="Pfam" id="PF02464">
    <property type="entry name" value="CinA"/>
    <property type="match status" value="1"/>
</dbReference>